<reference evidence="4" key="1">
    <citation type="journal article" date="2013" name="Stand. Genomic Sci.">
        <title>Genome sequence of the thermophilic fresh-water bacterium Spirochaeta caldaria type strain (H1(T)), reclassification of Spirochaeta caldaria, Spirochaeta stenostrepta, and Spirochaeta zuelzerae in the genus Treponema as Treponema caldaria comb. nov., Treponema stenostrepta comb. nov., and Treponema zuelzerae comb. nov., and emendation of the genus Treponema.</title>
        <authorList>
            <person name="Abt B."/>
            <person name="Goker M."/>
            <person name="Scheuner C."/>
            <person name="Han C."/>
            <person name="Lu M."/>
            <person name="Misra M."/>
            <person name="Lapidus A."/>
            <person name="Nolan M."/>
            <person name="Lucas S."/>
            <person name="Hammon N."/>
            <person name="Deshpande S."/>
            <person name="Cheng J.F."/>
            <person name="Tapia R."/>
            <person name="Goodwin L.A."/>
            <person name="Pitluck S."/>
            <person name="Liolios K."/>
            <person name="Pagani I."/>
            <person name="Ivanova N."/>
            <person name="Mavromatis K."/>
            <person name="Mikhailova N."/>
            <person name="Huntemann M."/>
            <person name="Pati A."/>
            <person name="Chen A."/>
            <person name="Palaniappan K."/>
            <person name="Land M."/>
            <person name="Hauser L."/>
            <person name="Jeffries C.D."/>
            <person name="Rohde M."/>
            <person name="Spring S."/>
            <person name="Gronow S."/>
            <person name="Detter J.C."/>
            <person name="Bristow J."/>
            <person name="Eisen J.A."/>
            <person name="Markowitz V."/>
            <person name="Hugenholtz P."/>
            <person name="Kyrpides N.C."/>
            <person name="Woyke T."/>
            <person name="Klenk H.P."/>
        </authorList>
    </citation>
    <scope>NUCLEOTIDE SEQUENCE</scope>
    <source>
        <strain evidence="4">ATCC 51460 / DSM 7334 / H1</strain>
    </source>
</reference>
<dbReference type="SUPFAM" id="SSF69786">
    <property type="entry name" value="YggU-like"/>
    <property type="match status" value="1"/>
</dbReference>
<dbReference type="InterPro" id="IPR003746">
    <property type="entry name" value="DUF167"/>
</dbReference>
<dbReference type="KEGG" id="scd:Spica_1155"/>
<dbReference type="PANTHER" id="PTHR13420:SF7">
    <property type="entry name" value="UPF0235 PROTEIN C15ORF40"/>
    <property type="match status" value="1"/>
</dbReference>
<dbReference type="Pfam" id="PF02594">
    <property type="entry name" value="DUF167"/>
    <property type="match status" value="1"/>
</dbReference>
<dbReference type="InterPro" id="IPR036591">
    <property type="entry name" value="YggU-like_sf"/>
</dbReference>
<dbReference type="EMBL" id="CP002868">
    <property type="protein sequence ID" value="AEJ19301.1"/>
    <property type="molecule type" value="Genomic_DNA"/>
</dbReference>
<comment type="similarity">
    <text evidence="1 2">Belongs to the UPF0235 family.</text>
</comment>
<evidence type="ECO:0000256" key="1">
    <source>
        <dbReference type="ARBA" id="ARBA00010364"/>
    </source>
</evidence>
<dbReference type="STRING" id="744872.Spica_1155"/>
<dbReference type="NCBIfam" id="TIGR00251">
    <property type="entry name" value="DUF167 family protein"/>
    <property type="match status" value="1"/>
</dbReference>
<dbReference type="RefSeq" id="WP_013968612.1">
    <property type="nucleotide sequence ID" value="NC_015732.1"/>
</dbReference>
<proteinExistence type="inferred from homology"/>
<dbReference type="GO" id="GO:0005737">
    <property type="term" value="C:cytoplasm"/>
    <property type="evidence" value="ECO:0007669"/>
    <property type="project" value="TreeGrafter"/>
</dbReference>
<dbReference type="AlphaFoldDB" id="F8F0F7"/>
<organism evidence="3 4">
    <name type="scientific">Gracilinema caldarium (strain ATCC 51460 / DSM 7334 / H1)</name>
    <name type="common">Treponema caldarium</name>
    <dbReference type="NCBI Taxonomy" id="744872"/>
    <lineage>
        <taxon>Bacteria</taxon>
        <taxon>Pseudomonadati</taxon>
        <taxon>Spirochaetota</taxon>
        <taxon>Spirochaetia</taxon>
        <taxon>Spirochaetales</taxon>
        <taxon>Breznakiellaceae</taxon>
        <taxon>Gracilinema</taxon>
    </lineage>
</organism>
<dbReference type="OrthoDB" id="9800587at2"/>
<dbReference type="SMART" id="SM01152">
    <property type="entry name" value="DUF167"/>
    <property type="match status" value="1"/>
</dbReference>
<dbReference type="PANTHER" id="PTHR13420">
    <property type="entry name" value="UPF0235 PROTEIN C15ORF40"/>
    <property type="match status" value="1"/>
</dbReference>
<dbReference type="HAMAP" id="MF_00634">
    <property type="entry name" value="UPF0235"/>
    <property type="match status" value="1"/>
</dbReference>
<dbReference type="Proteomes" id="UP000000503">
    <property type="component" value="Chromosome"/>
</dbReference>
<keyword evidence="4" id="KW-1185">Reference proteome</keyword>
<dbReference type="HOGENOM" id="CLU_130694_5_1_12"/>
<protein>
    <recommendedName>
        <fullName evidence="2">UPF0235 protein Spica_1155</fullName>
    </recommendedName>
</protein>
<evidence type="ECO:0000256" key="2">
    <source>
        <dbReference type="HAMAP-Rule" id="MF_00634"/>
    </source>
</evidence>
<accession>F8F0F7</accession>
<dbReference type="Gene3D" id="3.30.1200.10">
    <property type="entry name" value="YggU-like"/>
    <property type="match status" value="1"/>
</dbReference>
<evidence type="ECO:0000313" key="3">
    <source>
        <dbReference type="EMBL" id="AEJ19301.1"/>
    </source>
</evidence>
<gene>
    <name evidence="3" type="ordered locus">Spica_1155</name>
</gene>
<sequence>MDNWYRINDDMALINIKAVPGASKTEIKGLAENRIRITIAAAPENGKANEELIAFLAKKAGCSKSHIKLVSGDKSRLKTLALPLKALGPLQTCIDGLNQ</sequence>
<dbReference type="eggNOG" id="COG1872">
    <property type="taxonomic scope" value="Bacteria"/>
</dbReference>
<evidence type="ECO:0000313" key="4">
    <source>
        <dbReference type="Proteomes" id="UP000000503"/>
    </source>
</evidence>
<name>F8F0F7_GRAC1</name>